<dbReference type="InterPro" id="IPR020845">
    <property type="entry name" value="AMP-binding_CS"/>
</dbReference>
<dbReference type="Pfam" id="PF00975">
    <property type="entry name" value="Thioesterase"/>
    <property type="match status" value="1"/>
</dbReference>
<dbReference type="InterPro" id="IPR042099">
    <property type="entry name" value="ANL_N_sf"/>
</dbReference>
<dbReference type="InterPro" id="IPR020806">
    <property type="entry name" value="PKS_PP-bd"/>
</dbReference>
<dbReference type="GO" id="GO:0044550">
    <property type="term" value="P:secondary metabolite biosynthetic process"/>
    <property type="evidence" value="ECO:0007669"/>
    <property type="project" value="TreeGrafter"/>
</dbReference>
<dbReference type="SUPFAM" id="SSF56801">
    <property type="entry name" value="Acetyl-CoA synthetase-like"/>
    <property type="match status" value="2"/>
</dbReference>
<evidence type="ECO:0000256" key="4">
    <source>
        <dbReference type="ARBA" id="ARBA00023268"/>
    </source>
</evidence>
<dbReference type="PROSITE" id="PS50075">
    <property type="entry name" value="CARRIER"/>
    <property type="match status" value="2"/>
</dbReference>
<dbReference type="CDD" id="cd05918">
    <property type="entry name" value="A_NRPS_SidN3_like"/>
    <property type="match status" value="1"/>
</dbReference>
<evidence type="ECO:0000313" key="6">
    <source>
        <dbReference type="EMBL" id="OJT03593.1"/>
    </source>
</evidence>
<sequence>MLDLPNTSPFLRLLASAALVAARSYVYRWSSSEEDAIVAIQVVDGRSQEPTITSYEFLVSPNFTIAELLDAARSAIATILSAIDEDRLTVFISHSTPNADLSLLAPSCAAAAVLPAEDEAPHFTALHNNFWADRLSAAYVAISSTTNLSTLRVIQVVAEAEEAALLTLSQNNLPSEVTHPCIHHYFEEIARSSPHLPALCFDNPSGSVTLTYRDMDRRCSALTAYLASTHGIGPEIIVPIFFSRGVDMLIAIFAVLKAGASYVPLDPDHPAERTAVIVDAVKGTLVLTESKLLQDVRSRVPGSVASVAIDTLQSLTVPDEGFSGRGSGDDLAYVLFTSGTTGVPKGVMVHHTAVVNTNINGPPLNRALRRRDGLRTFMFSNYAFDASIWDMFITLSSGGCLCLATKEATMDDLAGVMRRLSVNFVMTTPTVLSLLEPADVPSLEVVYSCGEMLTPAVRDRFTQAGLTLGNVYGPTETTVSCTFDVVEDRTKDPTIIGKPFGWSRAYILDENLNMVPHGAVGTLWIAGPQLSRGYLARPELTEALFRPDPFARGDQVGQLMYNTGDLCAWVRDGYLKCFGRADEQMKIRGQRVEVLEIEAVISRVPDVFAACVVKRMQDGREDLSSSSADPAAVKDVISEVVSHHLPVYMRPSTFVHLDKFPVTPTGKSDRRQLRQRAAELQFAVLVVQEHSTGPRSATEELVAQCWSTILSIPPDVVPSTREFYECGGDSVSIIRLAAALREKGLQLNTSDLRAATTVTAQAALALERNADVRAVDAPVYKPFSLVSGTKLSLENIAELVGRTANDIEDYYPCSSTVSGLISLAASNPQSYFAQHAFRKPGSYNVDNLLAAWMAVVTRHPVLRTAFVIPPAPATEILQVVLKAECFDLQWTRQQHVDTSNLERALSALLETSRQSGFHLGVVPTRVALLDDPTSSTMVLQIHHSQYDGWSLPVILNDLQEAYESFQTASNLRITSPSLPYSEFVRWTRQQSSSKALQFWTSELEDAALLSWPKVPHDSDGIATDTLVSATWTPPDAFNLAKFCSEHKVTASSLLRLALAVVLGIHGNTDDVLFGVVTSGRSGDLPGIENVVGPCIATLPFRIRLPPAESLKSILGVVQERSSAASAYEYVGLADIMKATSFSRSQSIFQVLLTVENIPELDLHAHPLFGEDVHGHQMEMNYPLGVTVFLLPQNEGFKIDIEYDSHHLTSGDVHWFKSHLLATLDTILRAPGSALDDIDIIADDERAFLQRVGIGLTPDPMLASEPLVHRLIEKTAQAHPDRVAVEHTSGHVLTYAELDALANQVAHGLLAHGVSLETPIPVLFNKDADQTEAVVAMVALMKSGAAFVPLDVSWPEARILSCVRQCNAPFVVCDAVVPEVARSLPVPFVTVAELSAGQGPQQCVHEEQTPRSLAYIIFTSGSTGEPKGVMIEHRNIMGYVANGTTVYPINDVKRLLHFSPFSFDQGLGDIFMALTKGATLVLANMGDVLTDLSDVLNSTRADYTVLTPAIAQLIRNDVEHLHLKSLLVGGEKLPGQLVDRWKGKVAFMDDYGPTEVTVSCVGMTFTATTQATAGVIGSPYGDTRAYIINPARPSRLLPVGAVGELCLSGNQVGRGYLNRADITAAAFVPDPFAPGLTMYRSGDRARWTSDGFIEYLGRQDDAFVKLRGLRIDTGEVEDAITGAGDTFAVVELLELRDQPHLVGFISRTLAPTGEADLALAFDPESGEEKTTNDPRAWLADIVQSCRQAVPAYAIPTVWLALHAMPQNVNSKFDRKQLRAFFRKLDAAHVETYSATLTQTHAPRVAESTLERAIARVWCNVLGRVGDDAEGSLSVHDDFFALGGDSIGVVRMLSGLKALGMVISLKEFSTGPTIAKVAAYFGSSAGSASPEASDNGLPALGNGLVWQVQNTGSDVKSTTPLWLIHDGAGLGNEYKNMASLYRQVQAISNPTMTVAELRAQFPSWDSYVSGYAPLIPADENVYLGGWSFGGAIALSIAARRLAAGQPVRGVVLVDSFNTAGWQSLKMGTSPTPELARDKLSADTFAAAHQQHMDDVVGQFQDVSLAVPVLLVRAGNGMGVKDIEKAGFLVPYGYLSPDAKRSVDSGIAGLDLGAGSGGDAQMETLTEDLNFWSRSALPALEVVTIDGADHYSLMRDRALCAQASQAIEKWLTRLEA</sequence>
<dbReference type="InterPro" id="IPR023213">
    <property type="entry name" value="CAT-like_dom_sf"/>
</dbReference>
<dbReference type="OMA" id="ECTQLNW"/>
<dbReference type="InterPro" id="IPR000873">
    <property type="entry name" value="AMP-dep_synth/lig_dom"/>
</dbReference>
<dbReference type="Gene3D" id="1.10.1200.10">
    <property type="entry name" value="ACP-like"/>
    <property type="match status" value="2"/>
</dbReference>
<dbReference type="EMBL" id="MNAD01001604">
    <property type="protein sequence ID" value="OJT03593.1"/>
    <property type="molecule type" value="Genomic_DNA"/>
</dbReference>
<dbReference type="InterPro" id="IPR006162">
    <property type="entry name" value="Ppantetheine_attach_site"/>
</dbReference>
<dbReference type="CDD" id="cd19542">
    <property type="entry name" value="CT_NRPS-like"/>
    <property type="match status" value="1"/>
</dbReference>
<gene>
    <name evidence="6" type="ORF">TRAPUB_5769</name>
</gene>
<evidence type="ECO:0000256" key="2">
    <source>
        <dbReference type="ARBA" id="ARBA00022553"/>
    </source>
</evidence>
<dbReference type="Proteomes" id="UP000184267">
    <property type="component" value="Unassembled WGS sequence"/>
</dbReference>
<dbReference type="Pfam" id="PF00501">
    <property type="entry name" value="AMP-binding"/>
    <property type="match status" value="2"/>
</dbReference>
<feature type="domain" description="Carrier" evidence="5">
    <location>
        <begin position="1803"/>
        <end position="1883"/>
    </location>
</feature>
<evidence type="ECO:0000256" key="3">
    <source>
        <dbReference type="ARBA" id="ARBA00022598"/>
    </source>
</evidence>
<dbReference type="InterPro" id="IPR009081">
    <property type="entry name" value="PP-bd_ACP"/>
</dbReference>
<dbReference type="OrthoDB" id="416786at2759"/>
<dbReference type="CDD" id="cd05930">
    <property type="entry name" value="A_NRPS"/>
    <property type="match status" value="1"/>
</dbReference>
<dbReference type="InterPro" id="IPR001031">
    <property type="entry name" value="Thioesterase"/>
</dbReference>
<dbReference type="FunFam" id="3.30.300.30:FF:000015">
    <property type="entry name" value="Nonribosomal peptide synthase SidD"/>
    <property type="match status" value="1"/>
</dbReference>
<feature type="domain" description="Carrier" evidence="5">
    <location>
        <begin position="696"/>
        <end position="769"/>
    </location>
</feature>
<dbReference type="SUPFAM" id="SSF52777">
    <property type="entry name" value="CoA-dependent acyltransferases"/>
    <property type="match status" value="2"/>
</dbReference>
<keyword evidence="3" id="KW-0436">Ligase</keyword>
<dbReference type="PROSITE" id="PS00012">
    <property type="entry name" value="PHOSPHOPANTETHEINE"/>
    <property type="match status" value="2"/>
</dbReference>
<dbReference type="GO" id="GO:0031177">
    <property type="term" value="F:phosphopantetheine binding"/>
    <property type="evidence" value="ECO:0007669"/>
    <property type="project" value="InterPro"/>
</dbReference>
<accession>A0A1M2V7R7</accession>
<dbReference type="STRING" id="154538.A0A1M2V7R7"/>
<comment type="caution">
    <text evidence="6">The sequence shown here is derived from an EMBL/GenBank/DDBJ whole genome shotgun (WGS) entry which is preliminary data.</text>
</comment>
<evidence type="ECO:0000256" key="1">
    <source>
        <dbReference type="ARBA" id="ARBA00022450"/>
    </source>
</evidence>
<reference evidence="6 7" key="1">
    <citation type="submission" date="2016-10" db="EMBL/GenBank/DDBJ databases">
        <title>Genome sequence of the basidiomycete white-rot fungus Trametes pubescens.</title>
        <authorList>
            <person name="Makela M.R."/>
            <person name="Granchi Z."/>
            <person name="Peng M."/>
            <person name="De Vries R.P."/>
            <person name="Grigoriev I."/>
            <person name="Riley R."/>
            <person name="Hilden K."/>
        </authorList>
    </citation>
    <scope>NUCLEOTIDE SEQUENCE [LARGE SCALE GENOMIC DNA]</scope>
    <source>
        <strain evidence="6 7">FBCC735</strain>
    </source>
</reference>
<keyword evidence="1" id="KW-0596">Phosphopantetheine</keyword>
<dbReference type="Gene3D" id="3.30.559.10">
    <property type="entry name" value="Chloramphenicol acetyltransferase-like domain"/>
    <property type="match status" value="1"/>
</dbReference>
<organism evidence="6 7">
    <name type="scientific">Trametes pubescens</name>
    <name type="common">White-rot fungus</name>
    <dbReference type="NCBI Taxonomy" id="154538"/>
    <lineage>
        <taxon>Eukaryota</taxon>
        <taxon>Fungi</taxon>
        <taxon>Dikarya</taxon>
        <taxon>Basidiomycota</taxon>
        <taxon>Agaricomycotina</taxon>
        <taxon>Agaricomycetes</taxon>
        <taxon>Polyporales</taxon>
        <taxon>Polyporaceae</taxon>
        <taxon>Trametes</taxon>
    </lineage>
</organism>
<dbReference type="Gene3D" id="3.40.50.1820">
    <property type="entry name" value="alpha/beta hydrolase"/>
    <property type="match status" value="1"/>
</dbReference>
<dbReference type="PANTHER" id="PTHR45527">
    <property type="entry name" value="NONRIBOSOMAL PEPTIDE SYNTHETASE"/>
    <property type="match status" value="1"/>
</dbReference>
<dbReference type="GO" id="GO:0016874">
    <property type="term" value="F:ligase activity"/>
    <property type="evidence" value="ECO:0007669"/>
    <property type="project" value="UniProtKB-KW"/>
</dbReference>
<keyword evidence="4" id="KW-0511">Multifunctional enzyme</keyword>
<dbReference type="Gene3D" id="3.40.50.12780">
    <property type="entry name" value="N-terminal domain of ligase-like"/>
    <property type="match status" value="2"/>
</dbReference>
<dbReference type="InterPro" id="IPR010071">
    <property type="entry name" value="AA_adenyl_dom"/>
</dbReference>
<keyword evidence="7" id="KW-1185">Reference proteome</keyword>
<proteinExistence type="predicted"/>
<dbReference type="GO" id="GO:0043041">
    <property type="term" value="P:amino acid activation for nonribosomal peptide biosynthetic process"/>
    <property type="evidence" value="ECO:0007669"/>
    <property type="project" value="TreeGrafter"/>
</dbReference>
<name>A0A1M2V7R7_TRAPU</name>
<dbReference type="NCBIfam" id="TIGR01733">
    <property type="entry name" value="AA-adenyl-dom"/>
    <property type="match status" value="2"/>
</dbReference>
<dbReference type="Gene3D" id="3.30.559.30">
    <property type="entry name" value="Nonribosomal peptide synthetase, condensation domain"/>
    <property type="match status" value="1"/>
</dbReference>
<dbReference type="InterPro" id="IPR036736">
    <property type="entry name" value="ACP-like_sf"/>
</dbReference>
<dbReference type="SUPFAM" id="SSF53474">
    <property type="entry name" value="alpha/beta-Hydrolases"/>
    <property type="match status" value="1"/>
</dbReference>
<protein>
    <submittedName>
        <fullName evidence="6">Nonribosomal peptide synthetase 8</fullName>
    </submittedName>
</protein>
<dbReference type="Pfam" id="PF00668">
    <property type="entry name" value="Condensation"/>
    <property type="match status" value="1"/>
</dbReference>
<dbReference type="PROSITE" id="PS00455">
    <property type="entry name" value="AMP_BINDING"/>
    <property type="match status" value="2"/>
</dbReference>
<dbReference type="Gene3D" id="3.30.300.30">
    <property type="match status" value="2"/>
</dbReference>
<dbReference type="PANTHER" id="PTHR45527:SF1">
    <property type="entry name" value="FATTY ACID SYNTHASE"/>
    <property type="match status" value="1"/>
</dbReference>
<evidence type="ECO:0000259" key="5">
    <source>
        <dbReference type="PROSITE" id="PS50075"/>
    </source>
</evidence>
<dbReference type="SUPFAM" id="SSF47336">
    <property type="entry name" value="ACP-like"/>
    <property type="match status" value="2"/>
</dbReference>
<dbReference type="InterPro" id="IPR001242">
    <property type="entry name" value="Condensation_dom"/>
</dbReference>
<dbReference type="InterPro" id="IPR029058">
    <property type="entry name" value="AB_hydrolase_fold"/>
</dbReference>
<dbReference type="InterPro" id="IPR045851">
    <property type="entry name" value="AMP-bd_C_sf"/>
</dbReference>
<dbReference type="Pfam" id="PF00550">
    <property type="entry name" value="PP-binding"/>
    <property type="match status" value="2"/>
</dbReference>
<dbReference type="GO" id="GO:0005737">
    <property type="term" value="C:cytoplasm"/>
    <property type="evidence" value="ECO:0007669"/>
    <property type="project" value="TreeGrafter"/>
</dbReference>
<keyword evidence="2" id="KW-0597">Phosphoprotein</keyword>
<dbReference type="SMART" id="SM00823">
    <property type="entry name" value="PKS_PP"/>
    <property type="match status" value="2"/>
</dbReference>
<dbReference type="FunFam" id="3.40.50.980:FF:000001">
    <property type="entry name" value="Non-ribosomal peptide synthetase"/>
    <property type="match status" value="1"/>
</dbReference>
<evidence type="ECO:0000313" key="7">
    <source>
        <dbReference type="Proteomes" id="UP000184267"/>
    </source>
</evidence>